<sequence>MPPKPQISESLDWSKSSEPLPYIFEDLENAAHELSETFLPGDQSAQYISTFHQAFSFIFDFTQSQLLQIQQGNMSIITPECFDNALKQPKSGIQAILALILGYYDAGETTITSVVEKSLVISNIIDSLAAIFIQEAQTCLVALEDPPQDQKATHQLTSLLINIIQLLHLLITSQNLSNNFIGSGQVYLKILNISSQLLISLSGISLSQPPQTFLMSNARCFAGSRVICLIRQTLIRLLGMTKELKSVDKILAAKIKNEEKTVKRLPAPRFYGFANPICQQIQQLELISKVDVQYGDIFTDIQPVLHSYWNDENMMEFIDFYDKIQQKRRGIMTQECDVYNKQRNDQIQSLFNQLSNTEMKGSLEGIEQNHAAYVSMKLASDGRTQSLVTQNQTPISQQNSGRFPGQINKNLQSEATEIMKNKFQSSYTKSFQYSGRAQLISKASQNILQSIDYNLLGFEQSNIDLNNVKRKFKDIGPLDLQSSILKQKLVVNQLSNVPSYSNIYKVLQQFDIYQFLHSIARFGLCSIPNTADVINNRHNIPEPGQPPSNNSVASIRHVREIVLKQVSYINYQLIYVSKQVHPALHRYLAKYYSNIPELYEYLICVISQPLGIYSSTFDQRQKSIGQCLFELQPNVLSTSELFSHASEIIYNTSSSQLNPQTPLASFSSTRRLFILNSVFRSIYGTIQHSRKRQSDFNKLYNKISANYVSSIMQSASNALQQNIEEDTSQISLSQTINKQKLQKAIGGLSDFNINSKKQTQSVLDPLSVASLIEFLSGQNANNNPQRQNMACTISCTFPGYQALRVNNLGLIGVFLKLSLHLLPASSGSENGDFSSVFEVPGLQSAREAVIKSGWLSGISAKSVDCYRWNRDSVCSGEAERDFQESRVILEVLGQQLDMQVISETIKNGYCNGYGASVVDAELGFVGKLK</sequence>
<dbReference type="Proteomes" id="UP000018208">
    <property type="component" value="Unassembled WGS sequence"/>
</dbReference>
<organism evidence="1">
    <name type="scientific">Spironucleus salmonicida</name>
    <dbReference type="NCBI Taxonomy" id="348837"/>
    <lineage>
        <taxon>Eukaryota</taxon>
        <taxon>Metamonada</taxon>
        <taxon>Diplomonadida</taxon>
        <taxon>Hexamitidae</taxon>
        <taxon>Hexamitinae</taxon>
        <taxon>Spironucleus</taxon>
    </lineage>
</organism>
<dbReference type="EMBL" id="KI546040">
    <property type="protein sequence ID" value="EST47425.1"/>
    <property type="molecule type" value="Genomic_DNA"/>
</dbReference>
<dbReference type="OrthoDB" id="10661670at2759"/>
<evidence type="ECO:0000313" key="3">
    <source>
        <dbReference type="Proteomes" id="UP000018208"/>
    </source>
</evidence>
<evidence type="ECO:0000313" key="1">
    <source>
        <dbReference type="EMBL" id="EST47425.1"/>
    </source>
</evidence>
<protein>
    <submittedName>
        <fullName evidence="1">Uncharacterized protein</fullName>
    </submittedName>
</protein>
<gene>
    <name evidence="1" type="ORF">SS50377_12410</name>
    <name evidence="2" type="ORF">SS50377_26914</name>
</gene>
<evidence type="ECO:0000313" key="2">
    <source>
        <dbReference type="EMBL" id="KAH0570628.1"/>
    </source>
</evidence>
<keyword evidence="3" id="KW-1185">Reference proteome</keyword>
<name>V6LS74_9EUKA</name>
<reference evidence="2" key="2">
    <citation type="submission" date="2020-12" db="EMBL/GenBank/DDBJ databases">
        <title>New Spironucleus salmonicida genome in near-complete chromosomes.</title>
        <authorList>
            <person name="Xu F."/>
            <person name="Kurt Z."/>
            <person name="Jimenez-Gonzalez A."/>
            <person name="Astvaldsson A."/>
            <person name="Andersson J.O."/>
            <person name="Svard S.G."/>
        </authorList>
    </citation>
    <scope>NUCLEOTIDE SEQUENCE</scope>
    <source>
        <strain evidence="2">ATCC 50377</strain>
    </source>
</reference>
<dbReference type="VEuPathDB" id="GiardiaDB:SS50377_26914"/>
<dbReference type="AlphaFoldDB" id="V6LS74"/>
<dbReference type="EMBL" id="AUWU02000007">
    <property type="protein sequence ID" value="KAH0570628.1"/>
    <property type="molecule type" value="Genomic_DNA"/>
</dbReference>
<accession>V6LS74</accession>
<proteinExistence type="predicted"/>
<reference evidence="1 2" key="1">
    <citation type="journal article" date="2014" name="PLoS Genet.">
        <title>The Genome of Spironucleus salmonicida Highlights a Fish Pathogen Adapted to Fluctuating Environments.</title>
        <authorList>
            <person name="Xu F."/>
            <person name="Jerlstrom-Hultqvist J."/>
            <person name="Einarsson E."/>
            <person name="Astvaldsson A."/>
            <person name="Svard S.G."/>
            <person name="Andersson J.O."/>
        </authorList>
    </citation>
    <scope>NUCLEOTIDE SEQUENCE</scope>
    <source>
        <strain evidence="2">ATCC 50377</strain>
    </source>
</reference>